<dbReference type="GO" id="GO:0005886">
    <property type="term" value="C:plasma membrane"/>
    <property type="evidence" value="ECO:0007669"/>
    <property type="project" value="UniProtKB-SubCell"/>
</dbReference>
<protein>
    <recommendedName>
        <fullName evidence="12">Sulphur transport domain-containing protein</fullName>
    </recommendedName>
</protein>
<keyword evidence="11" id="KW-1185">Reference proteome</keyword>
<dbReference type="InterPro" id="IPR007272">
    <property type="entry name" value="Sulf_transp_TsuA/YedE"/>
</dbReference>
<feature type="transmembrane region" description="Helical" evidence="9">
    <location>
        <begin position="63"/>
        <end position="82"/>
    </location>
</feature>
<sequence length="185" mass="19963">MLEFLSQPWPWYVSGIVIALVMVLLLFFGKSFGFSSNLRVICAACGAGKYASLFDFDWRAQTWNLLFLVGAIIGGFISSEFLSDGEAVRISQATIQDLRQLGIAAPKGLQPEEIFTLESVLSVRGFLILLLGGFMIGFGSRYAGGCTSGHAISGLSNLQLPSLIAVVGFFIGGLITTWLLLPLIF</sequence>
<gene>
    <name evidence="10" type="ORF">SAMN05421739_101609</name>
</gene>
<evidence type="ECO:0000256" key="4">
    <source>
        <dbReference type="ARBA" id="ARBA00022519"/>
    </source>
</evidence>
<reference evidence="11" key="1">
    <citation type="submission" date="2016-10" db="EMBL/GenBank/DDBJ databases">
        <authorList>
            <person name="Varghese N."/>
            <person name="Submissions S."/>
        </authorList>
    </citation>
    <scope>NUCLEOTIDE SEQUENCE [LARGE SCALE GENOMIC DNA]</scope>
    <source>
        <strain evidence="11">LP51</strain>
    </source>
</reference>
<dbReference type="STRING" id="1436961.SAMN05421739_101609"/>
<dbReference type="PANTHER" id="PTHR30574:SF1">
    <property type="entry name" value="SULPHUR TRANSPORT DOMAIN-CONTAINING PROTEIN"/>
    <property type="match status" value="1"/>
</dbReference>
<dbReference type="EMBL" id="FOOT01000001">
    <property type="protein sequence ID" value="SFF99057.1"/>
    <property type="molecule type" value="Genomic_DNA"/>
</dbReference>
<evidence type="ECO:0000256" key="6">
    <source>
        <dbReference type="ARBA" id="ARBA00022989"/>
    </source>
</evidence>
<evidence type="ECO:0000313" key="10">
    <source>
        <dbReference type="EMBL" id="SFF99057.1"/>
    </source>
</evidence>
<organism evidence="10 11">
    <name type="scientific">Pontibacter chinhatensis</name>
    <dbReference type="NCBI Taxonomy" id="1436961"/>
    <lineage>
        <taxon>Bacteria</taxon>
        <taxon>Pseudomonadati</taxon>
        <taxon>Bacteroidota</taxon>
        <taxon>Cytophagia</taxon>
        <taxon>Cytophagales</taxon>
        <taxon>Hymenobacteraceae</taxon>
        <taxon>Pontibacter</taxon>
    </lineage>
</organism>
<keyword evidence="7 9" id="KW-0472">Membrane</keyword>
<keyword evidence="6 9" id="KW-1133">Transmembrane helix</keyword>
<evidence type="ECO:0008006" key="12">
    <source>
        <dbReference type="Google" id="ProtNLM"/>
    </source>
</evidence>
<evidence type="ECO:0000256" key="1">
    <source>
        <dbReference type="ARBA" id="ARBA00004429"/>
    </source>
</evidence>
<keyword evidence="2" id="KW-0813">Transport</keyword>
<evidence type="ECO:0000256" key="7">
    <source>
        <dbReference type="ARBA" id="ARBA00023136"/>
    </source>
</evidence>
<proteinExistence type="inferred from homology"/>
<evidence type="ECO:0000256" key="2">
    <source>
        <dbReference type="ARBA" id="ARBA00022448"/>
    </source>
</evidence>
<feature type="transmembrane region" description="Helical" evidence="9">
    <location>
        <begin position="160"/>
        <end position="181"/>
    </location>
</feature>
<dbReference type="AlphaFoldDB" id="A0A1I2NBF1"/>
<evidence type="ECO:0000256" key="5">
    <source>
        <dbReference type="ARBA" id="ARBA00022692"/>
    </source>
</evidence>
<accession>A0A1I2NBF1</accession>
<keyword evidence="5 9" id="KW-0812">Transmembrane</keyword>
<evidence type="ECO:0000256" key="9">
    <source>
        <dbReference type="SAM" id="Phobius"/>
    </source>
</evidence>
<keyword evidence="4" id="KW-0997">Cell inner membrane</keyword>
<dbReference type="OrthoDB" id="9814020at2"/>
<dbReference type="Pfam" id="PF04143">
    <property type="entry name" value="Sulf_transp"/>
    <property type="match status" value="2"/>
</dbReference>
<dbReference type="PANTHER" id="PTHR30574">
    <property type="entry name" value="INNER MEMBRANE PROTEIN YEDE"/>
    <property type="match status" value="1"/>
</dbReference>
<feature type="transmembrane region" description="Helical" evidence="9">
    <location>
        <begin position="12"/>
        <end position="29"/>
    </location>
</feature>
<feature type="transmembrane region" description="Helical" evidence="9">
    <location>
        <begin position="121"/>
        <end position="139"/>
    </location>
</feature>
<dbReference type="RefSeq" id="WP_092098886.1">
    <property type="nucleotide sequence ID" value="NZ_FOOT01000001.1"/>
</dbReference>
<comment type="subcellular location">
    <subcellularLocation>
        <location evidence="1">Cell inner membrane</location>
        <topology evidence="1">Multi-pass membrane protein</topology>
    </subcellularLocation>
</comment>
<evidence type="ECO:0000256" key="3">
    <source>
        <dbReference type="ARBA" id="ARBA00022475"/>
    </source>
</evidence>
<evidence type="ECO:0000313" key="11">
    <source>
        <dbReference type="Proteomes" id="UP000198724"/>
    </source>
</evidence>
<keyword evidence="3" id="KW-1003">Cell membrane</keyword>
<name>A0A1I2NBF1_9BACT</name>
<dbReference type="Proteomes" id="UP000198724">
    <property type="component" value="Unassembled WGS sequence"/>
</dbReference>
<comment type="similarity">
    <text evidence="8">Belongs to the TsuA/YedE (TC 9.B.102) family.</text>
</comment>
<evidence type="ECO:0000256" key="8">
    <source>
        <dbReference type="ARBA" id="ARBA00035655"/>
    </source>
</evidence>